<dbReference type="WBParaSite" id="RSKR_0000396200.1">
    <property type="protein sequence ID" value="RSKR_0000396200.1"/>
    <property type="gene ID" value="RSKR_0000396200"/>
</dbReference>
<dbReference type="Proteomes" id="UP000095286">
    <property type="component" value="Unplaced"/>
</dbReference>
<proteinExistence type="predicted"/>
<name>A0AC35TSU5_9BILA</name>
<evidence type="ECO:0000313" key="1">
    <source>
        <dbReference type="Proteomes" id="UP000095286"/>
    </source>
</evidence>
<sequence>MDISTTLSEGDQNDWVNKVKKCVFDEAIIVTNYHIQSISNNLTVSDCYFILNKFYQEHKEQLSTAWVIHGEMTNVPTETEILEQMGQMGLASQTAPNMPSNSFVSIIAEESKVEDQTRKLAKVMGKYIYSVQKKGAALLNPTANMHRDNYAQICQIEDPNDIKKMKVVKEEMKSTAEEVKEATTGEFVKEESNPEEVTEEIPSTAKHFTRLESDTEEDKETIKKDIVEKPITKKGVSSSKTSTQSTPKPTSKTSAKPSSHQPTISSFFAKK</sequence>
<reference evidence="2" key="1">
    <citation type="submission" date="2016-11" db="UniProtKB">
        <authorList>
            <consortium name="WormBaseParasite"/>
        </authorList>
    </citation>
    <scope>IDENTIFICATION</scope>
    <source>
        <strain evidence="2">KR3021</strain>
    </source>
</reference>
<evidence type="ECO:0000313" key="2">
    <source>
        <dbReference type="WBParaSite" id="RSKR_0000396200.1"/>
    </source>
</evidence>
<accession>A0AC35TSU5</accession>
<organism evidence="1 2">
    <name type="scientific">Rhabditophanes sp. KR3021</name>
    <dbReference type="NCBI Taxonomy" id="114890"/>
    <lineage>
        <taxon>Eukaryota</taxon>
        <taxon>Metazoa</taxon>
        <taxon>Ecdysozoa</taxon>
        <taxon>Nematoda</taxon>
        <taxon>Chromadorea</taxon>
        <taxon>Rhabditida</taxon>
        <taxon>Tylenchina</taxon>
        <taxon>Panagrolaimomorpha</taxon>
        <taxon>Strongyloidoidea</taxon>
        <taxon>Alloionematidae</taxon>
        <taxon>Rhabditophanes</taxon>
    </lineage>
</organism>
<protein>
    <submittedName>
        <fullName evidence="2">DNA polymerase delta subunit 3</fullName>
    </submittedName>
</protein>